<keyword evidence="4" id="KW-1185">Reference proteome</keyword>
<organism evidence="3 4">
    <name type="scientific">Paenibacillus glycinis</name>
    <dbReference type="NCBI Taxonomy" id="2697035"/>
    <lineage>
        <taxon>Bacteria</taxon>
        <taxon>Bacillati</taxon>
        <taxon>Bacillota</taxon>
        <taxon>Bacilli</taxon>
        <taxon>Bacillales</taxon>
        <taxon>Paenibacillaceae</taxon>
        <taxon>Paenibacillus</taxon>
    </lineage>
</organism>
<accession>A0ABW9Y0A9</accession>
<dbReference type="Pfam" id="PF00668">
    <property type="entry name" value="Condensation"/>
    <property type="match status" value="1"/>
</dbReference>
<sequence length="295" mass="34579">LYAGEELAALRIQYKDYAAWQQERQFSEAMKEHESYWLNRFAGQLPVLQLPADYPRPAKQRFEGNWVTFTLNEAITSELRRLVNETGTTLYMVLLTMYKVMLYQYTEQEDIIVGTPISGRGHESLERLIGMFVNTLALRSYPTGNKAFAEFLEEVKQQTLEAFEHEEYPFEGLVEQLNKVPDASRNPLFDTMFVLQNMGLPHLELPKLLITPYEFKNRVAKFDLLLEASEGAKEIKCRLNYNTALFKDKTAERMADYFLSLIEFIMNNRYVALKDIPLSSKKRDRFIEEEIRFNF</sequence>
<dbReference type="SUPFAM" id="SSF52777">
    <property type="entry name" value="CoA-dependent acyltransferases"/>
    <property type="match status" value="1"/>
</dbReference>
<evidence type="ECO:0000313" key="3">
    <source>
        <dbReference type="EMBL" id="NBD28396.1"/>
    </source>
</evidence>
<keyword evidence="1" id="KW-0677">Repeat</keyword>
<dbReference type="PANTHER" id="PTHR45527">
    <property type="entry name" value="NONRIBOSOMAL PEPTIDE SYNTHETASE"/>
    <property type="match status" value="1"/>
</dbReference>
<feature type="non-terminal residue" evidence="3">
    <location>
        <position position="1"/>
    </location>
</feature>
<dbReference type="Gene3D" id="3.30.559.30">
    <property type="entry name" value="Nonribosomal peptide synthetase, condensation domain"/>
    <property type="match status" value="1"/>
</dbReference>
<dbReference type="Gene3D" id="3.30.559.10">
    <property type="entry name" value="Chloramphenicol acetyltransferase-like domain"/>
    <property type="match status" value="1"/>
</dbReference>
<dbReference type="EMBL" id="JAAAMV010000049">
    <property type="protein sequence ID" value="NBD28396.1"/>
    <property type="molecule type" value="Genomic_DNA"/>
</dbReference>
<comment type="caution">
    <text evidence="3">The sequence shown here is derived from an EMBL/GenBank/DDBJ whole genome shotgun (WGS) entry which is preliminary data.</text>
</comment>
<gene>
    <name evidence="3" type="ORF">GT019_31450</name>
</gene>
<evidence type="ECO:0000259" key="2">
    <source>
        <dbReference type="Pfam" id="PF00668"/>
    </source>
</evidence>
<evidence type="ECO:0000256" key="1">
    <source>
        <dbReference type="ARBA" id="ARBA00022737"/>
    </source>
</evidence>
<reference evidence="3 4" key="1">
    <citation type="submission" date="2020-01" db="EMBL/GenBank/DDBJ databases">
        <title>Paenibacillus soybeanensis sp. nov. isolated from the nodules of soybean (Glycine max(L.) Merr).</title>
        <authorList>
            <person name="Wang H."/>
        </authorList>
    </citation>
    <scope>NUCLEOTIDE SEQUENCE [LARGE SCALE GENOMIC DNA]</scope>
    <source>
        <strain evidence="3 4">T1</strain>
    </source>
</reference>
<dbReference type="PANTHER" id="PTHR45527:SF1">
    <property type="entry name" value="FATTY ACID SYNTHASE"/>
    <property type="match status" value="1"/>
</dbReference>
<dbReference type="InterPro" id="IPR023213">
    <property type="entry name" value="CAT-like_dom_sf"/>
</dbReference>
<dbReference type="InterPro" id="IPR001242">
    <property type="entry name" value="Condensation_dom"/>
</dbReference>
<dbReference type="Proteomes" id="UP000665561">
    <property type="component" value="Unassembled WGS sequence"/>
</dbReference>
<name>A0ABW9Y0A9_9BACL</name>
<feature type="domain" description="Condensation" evidence="2">
    <location>
        <begin position="3"/>
        <end position="285"/>
    </location>
</feature>
<proteinExistence type="predicted"/>
<dbReference type="CDD" id="cd19531">
    <property type="entry name" value="LCL_NRPS-like"/>
    <property type="match status" value="1"/>
</dbReference>
<dbReference type="RefSeq" id="WP_235949637.1">
    <property type="nucleotide sequence ID" value="NZ_JAAAMV010000049.1"/>
</dbReference>
<protein>
    <submittedName>
        <fullName evidence="3">Non-ribosomal peptide synthetase</fullName>
    </submittedName>
</protein>
<evidence type="ECO:0000313" key="4">
    <source>
        <dbReference type="Proteomes" id="UP000665561"/>
    </source>
</evidence>